<dbReference type="RefSeq" id="WP_110682923.1">
    <property type="nucleotide sequence ID" value="NZ_CP154874.1"/>
</dbReference>
<proteinExistence type="predicted"/>
<evidence type="ECO:0008006" key="4">
    <source>
        <dbReference type="Google" id="ProtNLM"/>
    </source>
</evidence>
<comment type="caution">
    <text evidence="2">The sequence shown here is derived from an EMBL/GenBank/DDBJ whole genome shotgun (WGS) entry which is preliminary data.</text>
</comment>
<evidence type="ECO:0000313" key="2">
    <source>
        <dbReference type="EMBL" id="PYC23577.1"/>
    </source>
</evidence>
<organism evidence="2 3">
    <name type="scientific">Aquipseudomonas alcaligenes</name>
    <name type="common">Pseudomonas alcaligenes</name>
    <dbReference type="NCBI Taxonomy" id="43263"/>
    <lineage>
        <taxon>Bacteria</taxon>
        <taxon>Pseudomonadati</taxon>
        <taxon>Pseudomonadota</taxon>
        <taxon>Gammaproteobacteria</taxon>
        <taxon>Pseudomonadales</taxon>
        <taxon>Pseudomonadaceae</taxon>
        <taxon>Aquipseudomonas</taxon>
    </lineage>
</organism>
<feature type="signal peptide" evidence="1">
    <location>
        <begin position="1"/>
        <end position="23"/>
    </location>
</feature>
<dbReference type="Proteomes" id="UP000248146">
    <property type="component" value="Unassembled WGS sequence"/>
</dbReference>
<feature type="chain" id="PRO_5015978518" description="Lipoprotein" evidence="1">
    <location>
        <begin position="24"/>
        <end position="145"/>
    </location>
</feature>
<dbReference type="AlphaFoldDB" id="A0A2V4LR50"/>
<dbReference type="OrthoDB" id="6892347at2"/>
<gene>
    <name evidence="2" type="ORF">DMO17_13090</name>
</gene>
<dbReference type="PROSITE" id="PS51257">
    <property type="entry name" value="PROKAR_LIPOPROTEIN"/>
    <property type="match status" value="1"/>
</dbReference>
<keyword evidence="1" id="KW-0732">Signal</keyword>
<sequence>MPSRTLALGAVLLLAGCASQAPTAVPPAPVAASPGEPLRCATRAECTTKVSRTLLFVFDYAAAGGQLVQRQERLLFTPLEAPPSDWPALSIRLAEPAGGRFEFSTECQVAHCRYSAEQLLRVYRSYLAERPCSLLLDSAVRACRE</sequence>
<reference evidence="2 3" key="1">
    <citation type="submission" date="2018-06" db="EMBL/GenBank/DDBJ databases">
        <title>Pseudomonas diversity within urban Lake Michigan freshwaters.</title>
        <authorList>
            <person name="Batrich M."/>
            <person name="Hatzopoulos T."/>
            <person name="Putonti C."/>
        </authorList>
    </citation>
    <scope>NUCLEOTIDE SEQUENCE [LARGE SCALE GENOMIC DNA]</scope>
    <source>
        <strain evidence="2 3">MB-090714</strain>
    </source>
</reference>
<evidence type="ECO:0000256" key="1">
    <source>
        <dbReference type="SAM" id="SignalP"/>
    </source>
</evidence>
<name>A0A2V4LR50_AQUAC</name>
<accession>A0A2V4LR50</accession>
<evidence type="ECO:0000313" key="3">
    <source>
        <dbReference type="Proteomes" id="UP000248146"/>
    </source>
</evidence>
<protein>
    <recommendedName>
        <fullName evidence="4">Lipoprotein</fullName>
    </recommendedName>
</protein>
<dbReference type="EMBL" id="QJRX01000006">
    <property type="protein sequence ID" value="PYC23577.1"/>
    <property type="molecule type" value="Genomic_DNA"/>
</dbReference>